<sequence length="161" mass="18331">MKRNDIKSHCPINFSLESFGDPWSLLIVRDIVYYGKKTYAEFLSSEEKISSNILANRLLQLQQKGILVKKTHPFLKRKEVYELTEKGLDLIPIILTLAGWGAKHDPETITPQTDASEIWFSALRTDREKVYKLIHETVKNGGSIFSGSNSVISQLNSHDKI</sequence>
<accession>A0A6I4VRA4</accession>
<evidence type="ECO:0000256" key="2">
    <source>
        <dbReference type="ARBA" id="ARBA00023125"/>
    </source>
</evidence>
<proteinExistence type="predicted"/>
<dbReference type="GO" id="GO:0003677">
    <property type="term" value="F:DNA binding"/>
    <property type="evidence" value="ECO:0007669"/>
    <property type="project" value="UniProtKB-KW"/>
</dbReference>
<keyword evidence="3" id="KW-0804">Transcription</keyword>
<organism evidence="5 6">
    <name type="scientific">Shimazuella alba</name>
    <dbReference type="NCBI Taxonomy" id="2690964"/>
    <lineage>
        <taxon>Bacteria</taxon>
        <taxon>Bacillati</taxon>
        <taxon>Bacillota</taxon>
        <taxon>Bacilli</taxon>
        <taxon>Bacillales</taxon>
        <taxon>Thermoactinomycetaceae</taxon>
        <taxon>Shimazuella</taxon>
    </lineage>
</organism>
<dbReference type="RefSeq" id="WP_160800287.1">
    <property type="nucleotide sequence ID" value="NZ_WUUL01000002.1"/>
</dbReference>
<keyword evidence="1" id="KW-0805">Transcription regulation</keyword>
<dbReference type="PROSITE" id="PS51118">
    <property type="entry name" value="HTH_HXLR"/>
    <property type="match status" value="1"/>
</dbReference>
<name>A0A6I4VRA4_9BACL</name>
<gene>
    <name evidence="5" type="ORF">GSM42_04205</name>
</gene>
<dbReference type="InterPro" id="IPR036390">
    <property type="entry name" value="WH_DNA-bd_sf"/>
</dbReference>
<dbReference type="Gene3D" id="1.10.10.10">
    <property type="entry name" value="Winged helix-like DNA-binding domain superfamily/Winged helix DNA-binding domain"/>
    <property type="match status" value="1"/>
</dbReference>
<keyword evidence="2" id="KW-0238">DNA-binding</keyword>
<dbReference type="InterPro" id="IPR002577">
    <property type="entry name" value="HTH_HxlR"/>
</dbReference>
<feature type="domain" description="HTH hxlR-type" evidence="4">
    <location>
        <begin position="10"/>
        <end position="109"/>
    </location>
</feature>
<evidence type="ECO:0000313" key="6">
    <source>
        <dbReference type="Proteomes" id="UP000430692"/>
    </source>
</evidence>
<dbReference type="SUPFAM" id="SSF46785">
    <property type="entry name" value="Winged helix' DNA-binding domain"/>
    <property type="match status" value="1"/>
</dbReference>
<dbReference type="EMBL" id="WUUL01000002">
    <property type="protein sequence ID" value="MXQ52948.1"/>
    <property type="molecule type" value="Genomic_DNA"/>
</dbReference>
<dbReference type="PANTHER" id="PTHR33204:SF37">
    <property type="entry name" value="HTH-TYPE TRANSCRIPTIONAL REGULATOR YODB"/>
    <property type="match status" value="1"/>
</dbReference>
<dbReference type="Proteomes" id="UP000430692">
    <property type="component" value="Unassembled WGS sequence"/>
</dbReference>
<dbReference type="AlphaFoldDB" id="A0A6I4VRA4"/>
<reference evidence="5 6" key="1">
    <citation type="submission" date="2019-12" db="EMBL/GenBank/DDBJ databases">
        <title>Whole-genome analyses of novel actinobacteria.</title>
        <authorList>
            <person name="Sahin N."/>
            <person name="Saygin H."/>
        </authorList>
    </citation>
    <scope>NUCLEOTIDE SEQUENCE [LARGE SCALE GENOMIC DNA]</scope>
    <source>
        <strain evidence="5 6">KC615</strain>
    </source>
</reference>
<dbReference type="PANTHER" id="PTHR33204">
    <property type="entry name" value="TRANSCRIPTIONAL REGULATOR, MARR FAMILY"/>
    <property type="match status" value="1"/>
</dbReference>
<comment type="caution">
    <text evidence="5">The sequence shown here is derived from an EMBL/GenBank/DDBJ whole genome shotgun (WGS) entry which is preliminary data.</text>
</comment>
<keyword evidence="6" id="KW-1185">Reference proteome</keyword>
<dbReference type="Pfam" id="PF01638">
    <property type="entry name" value="HxlR"/>
    <property type="match status" value="1"/>
</dbReference>
<evidence type="ECO:0000259" key="4">
    <source>
        <dbReference type="PROSITE" id="PS51118"/>
    </source>
</evidence>
<evidence type="ECO:0000256" key="3">
    <source>
        <dbReference type="ARBA" id="ARBA00023163"/>
    </source>
</evidence>
<evidence type="ECO:0000313" key="5">
    <source>
        <dbReference type="EMBL" id="MXQ52948.1"/>
    </source>
</evidence>
<protein>
    <submittedName>
        <fullName evidence="5">Transcriptional regulator</fullName>
    </submittedName>
</protein>
<evidence type="ECO:0000256" key="1">
    <source>
        <dbReference type="ARBA" id="ARBA00023015"/>
    </source>
</evidence>
<dbReference type="InterPro" id="IPR036388">
    <property type="entry name" value="WH-like_DNA-bd_sf"/>
</dbReference>